<evidence type="ECO:0000313" key="7">
    <source>
        <dbReference type="EMBL" id="KFL31071.1"/>
    </source>
</evidence>
<protein>
    <recommendedName>
        <fullName evidence="3">Coenzyme A biosynthesis bifunctional protein CoaBC</fullName>
    </recommendedName>
    <alternativeName>
        <fullName evidence="3">DNA/pantothenate metabolism flavoprotein</fullName>
    </alternativeName>
    <alternativeName>
        <fullName evidence="3">Phosphopantothenoylcysteine synthetase/decarboxylase</fullName>
        <shortName evidence="3">PPCS-PPCDC</shortName>
    </alternativeName>
    <domain>
        <recommendedName>
            <fullName evidence="3">Phosphopantothenoylcysteine decarboxylase</fullName>
            <shortName evidence="3">PPC decarboxylase</shortName>
            <shortName evidence="3">PPC-DC</shortName>
            <ecNumber evidence="3">4.1.1.36</ecNumber>
        </recommendedName>
        <alternativeName>
            <fullName evidence="3">CoaC</fullName>
        </alternativeName>
    </domain>
    <domain>
        <recommendedName>
            <fullName evidence="3">Phosphopantothenate--cysteine ligase</fullName>
            <ecNumber evidence="3">6.3.2.5</ecNumber>
        </recommendedName>
        <alternativeName>
            <fullName evidence="3">CoaB</fullName>
        </alternativeName>
        <alternativeName>
            <fullName evidence="3">Phosphopantothenoylcysteine synthetase</fullName>
            <shortName evidence="3">PPC synthetase</shortName>
            <shortName evidence="3">PPC-S</shortName>
        </alternativeName>
    </domain>
</protein>
<evidence type="ECO:0000259" key="5">
    <source>
        <dbReference type="Pfam" id="PF02441"/>
    </source>
</evidence>
<dbReference type="STRING" id="46914.JP75_12085"/>
<dbReference type="InterPro" id="IPR036551">
    <property type="entry name" value="Flavin_trans-like"/>
</dbReference>
<comment type="cofactor">
    <cofactor evidence="3">
        <name>Mg(2+)</name>
        <dbReference type="ChEBI" id="CHEBI:18420"/>
    </cofactor>
</comment>
<keyword evidence="3" id="KW-0479">Metal-binding</keyword>
<keyword evidence="3 4" id="KW-0285">Flavoprotein</keyword>
<name>A0A087M2G8_9HYPH</name>
<dbReference type="OrthoDB" id="9802554at2"/>
<gene>
    <name evidence="3" type="primary">coaBC</name>
    <name evidence="7" type="ORF">JP75_12085</name>
</gene>
<evidence type="ECO:0000256" key="3">
    <source>
        <dbReference type="HAMAP-Rule" id="MF_02225"/>
    </source>
</evidence>
<feature type="binding site" evidence="3">
    <location>
        <position position="295"/>
    </location>
    <ligand>
        <name>CTP</name>
        <dbReference type="ChEBI" id="CHEBI:37563"/>
    </ligand>
</feature>
<evidence type="ECO:0000313" key="8">
    <source>
        <dbReference type="Proteomes" id="UP000028981"/>
    </source>
</evidence>
<comment type="caution">
    <text evidence="7">The sequence shown here is derived from an EMBL/GenBank/DDBJ whole genome shotgun (WGS) entry which is preliminary data.</text>
</comment>
<dbReference type="InterPro" id="IPR005252">
    <property type="entry name" value="CoaBC"/>
</dbReference>
<evidence type="ECO:0000256" key="4">
    <source>
        <dbReference type="RuleBase" id="RU364078"/>
    </source>
</evidence>
<dbReference type="PANTHER" id="PTHR14359:SF6">
    <property type="entry name" value="PHOSPHOPANTOTHENOYLCYSTEINE DECARBOXYLASE"/>
    <property type="match status" value="1"/>
</dbReference>
<feature type="binding site" evidence="3">
    <location>
        <position position="285"/>
    </location>
    <ligand>
        <name>CTP</name>
        <dbReference type="ChEBI" id="CHEBI:37563"/>
    </ligand>
</feature>
<reference evidence="7 8" key="1">
    <citation type="submission" date="2014-08" db="EMBL/GenBank/DDBJ databases">
        <authorList>
            <person name="Hassan Y.I."/>
            <person name="Lepp D."/>
            <person name="Zhou T."/>
        </authorList>
    </citation>
    <scope>NUCLEOTIDE SEQUENCE [LARGE SCALE GENOMIC DNA]</scope>
    <source>
        <strain evidence="7 8">IFO13584</strain>
    </source>
</reference>
<dbReference type="InterPro" id="IPR003382">
    <property type="entry name" value="Flavoprotein"/>
</dbReference>
<dbReference type="GO" id="GO:0015941">
    <property type="term" value="P:pantothenate catabolic process"/>
    <property type="evidence" value="ECO:0007669"/>
    <property type="project" value="InterPro"/>
</dbReference>
<feature type="domain" description="Flavoprotein" evidence="5">
    <location>
        <begin position="4"/>
        <end position="173"/>
    </location>
</feature>
<organism evidence="7 8">
    <name type="scientific">Devosia riboflavina</name>
    <dbReference type="NCBI Taxonomy" id="46914"/>
    <lineage>
        <taxon>Bacteria</taxon>
        <taxon>Pseudomonadati</taxon>
        <taxon>Pseudomonadota</taxon>
        <taxon>Alphaproteobacteria</taxon>
        <taxon>Hyphomicrobiales</taxon>
        <taxon>Devosiaceae</taxon>
        <taxon>Devosia</taxon>
    </lineage>
</organism>
<dbReference type="EC" id="4.1.1.36" evidence="3"/>
<feature type="binding site" evidence="3">
    <location>
        <position position="347"/>
    </location>
    <ligand>
        <name>CTP</name>
        <dbReference type="ChEBI" id="CHEBI:37563"/>
    </ligand>
</feature>
<dbReference type="EC" id="6.3.2.5" evidence="3"/>
<dbReference type="GO" id="GO:0046872">
    <property type="term" value="F:metal ion binding"/>
    <property type="evidence" value="ECO:0007669"/>
    <property type="project" value="UniProtKB-KW"/>
</dbReference>
<dbReference type="Pfam" id="PF02441">
    <property type="entry name" value="Flavoprotein"/>
    <property type="match status" value="1"/>
</dbReference>
<dbReference type="UniPathway" id="UPA00241">
    <property type="reaction ID" value="UER00353"/>
</dbReference>
<dbReference type="HAMAP" id="MF_02225">
    <property type="entry name" value="CoaBC"/>
    <property type="match status" value="1"/>
</dbReference>
<dbReference type="NCBIfam" id="TIGR00521">
    <property type="entry name" value="coaBC_dfp"/>
    <property type="match status" value="1"/>
</dbReference>
<keyword evidence="8" id="KW-1185">Reference proteome</keyword>
<dbReference type="Gene3D" id="3.40.50.1950">
    <property type="entry name" value="Flavin prenyltransferase-like"/>
    <property type="match status" value="1"/>
</dbReference>
<dbReference type="SUPFAM" id="SSF102645">
    <property type="entry name" value="CoaB-like"/>
    <property type="match status" value="1"/>
</dbReference>
<comment type="catalytic activity">
    <reaction evidence="3 4">
        <text>N-[(R)-4-phosphopantothenoyl]-L-cysteine + H(+) = (R)-4'-phosphopantetheine + CO2</text>
        <dbReference type="Rhea" id="RHEA:16793"/>
        <dbReference type="ChEBI" id="CHEBI:15378"/>
        <dbReference type="ChEBI" id="CHEBI:16526"/>
        <dbReference type="ChEBI" id="CHEBI:59458"/>
        <dbReference type="ChEBI" id="CHEBI:61723"/>
        <dbReference type="EC" id="4.1.1.36"/>
    </reaction>
</comment>
<comment type="function">
    <text evidence="3">Catalyzes two sequential steps in the biosynthesis of coenzyme A. In the first step cysteine is conjugated to 4'-phosphopantothenate to form 4-phosphopantothenoylcysteine. In the second step the latter compound is decarboxylated to form 4'-phosphopantotheine.</text>
</comment>
<feature type="region of interest" description="Phosphopantothenate--cysteine ligase" evidence="3">
    <location>
        <begin position="189"/>
        <end position="414"/>
    </location>
</feature>
<dbReference type="RefSeq" id="WP_035082974.1">
    <property type="nucleotide sequence ID" value="NZ_JQGC01000009.1"/>
</dbReference>
<comment type="catalytic activity">
    <reaction evidence="3 4">
        <text>(R)-4'-phosphopantothenate + L-cysteine + CTP = N-[(R)-4-phosphopantothenoyl]-L-cysteine + CMP + diphosphate + H(+)</text>
        <dbReference type="Rhea" id="RHEA:19397"/>
        <dbReference type="ChEBI" id="CHEBI:10986"/>
        <dbReference type="ChEBI" id="CHEBI:15378"/>
        <dbReference type="ChEBI" id="CHEBI:33019"/>
        <dbReference type="ChEBI" id="CHEBI:35235"/>
        <dbReference type="ChEBI" id="CHEBI:37563"/>
        <dbReference type="ChEBI" id="CHEBI:59458"/>
        <dbReference type="ChEBI" id="CHEBI:60377"/>
        <dbReference type="EC" id="6.3.2.5"/>
    </reaction>
</comment>
<evidence type="ECO:0000256" key="1">
    <source>
        <dbReference type="ARBA" id="ARBA00022793"/>
    </source>
</evidence>
<keyword evidence="3" id="KW-0460">Magnesium</keyword>
<sequence length="414" mass="43238">MASNILIGITGSIAAYKMADVVSQLTKQGHRVRCILTESATQFVTPLVLETLSGNPVRSAIFGADISGTEHIDLARWADLFVVAPASANTLAKLALGLADDLLTTVALATEAPLLIAPAMNTVMWNKPVTQSHLRSLADAGARFVDPASGILACGEVGVGKLASVDSIVQAINTQLTESTTQDLVDVHVLITSGPTTTPIDAVRYITNHSTGRMGAAMAEAALRRGARVSMVLGIDKGVIRPVASADASSRLSVVEVRTAEEMAAAALKILPEANGVIATAAVMDYRVAEPSAKKLKRANAATTLDLVPSVDVLGSLREAASDQWFLGFAAETDDVVENGQLKLDRKGLDFLFANPVARIGETSATGFQVGTNGGTLLARDAAPRDFAVMSKAALAEAIWDVVAETRLASNQSR</sequence>
<keyword evidence="3" id="KW-0511">Multifunctional enzyme</keyword>
<dbReference type="Pfam" id="PF04127">
    <property type="entry name" value="DFP"/>
    <property type="match status" value="1"/>
</dbReference>
<feature type="active site" description="Proton donor" evidence="3">
    <location>
        <position position="154"/>
    </location>
</feature>
<evidence type="ECO:0000259" key="6">
    <source>
        <dbReference type="Pfam" id="PF04127"/>
    </source>
</evidence>
<dbReference type="GO" id="GO:0010181">
    <property type="term" value="F:FMN binding"/>
    <property type="evidence" value="ECO:0007669"/>
    <property type="project" value="UniProtKB-UniRule"/>
</dbReference>
<comment type="caution">
    <text evidence="3">Lacks conserved residue(s) required for the propagation of feature annotation.</text>
</comment>
<dbReference type="Proteomes" id="UP000028981">
    <property type="component" value="Unassembled WGS sequence"/>
</dbReference>
<feature type="binding site" evidence="3">
    <location>
        <position position="329"/>
    </location>
    <ligand>
        <name>CTP</name>
        <dbReference type="ChEBI" id="CHEBI:37563"/>
    </ligand>
</feature>
<dbReference type="SUPFAM" id="SSF52507">
    <property type="entry name" value="Homo-oligomeric flavin-containing Cys decarboxylases, HFCD"/>
    <property type="match status" value="1"/>
</dbReference>
<feature type="domain" description="DNA/pantothenate metabolism flavoprotein C-terminal" evidence="6">
    <location>
        <begin position="186"/>
        <end position="405"/>
    </location>
</feature>
<dbReference type="GO" id="GO:0071513">
    <property type="term" value="C:phosphopantothenoylcysteine decarboxylase complex"/>
    <property type="evidence" value="ECO:0007669"/>
    <property type="project" value="TreeGrafter"/>
</dbReference>
<dbReference type="GO" id="GO:0004633">
    <property type="term" value="F:phosphopantothenoylcysteine decarboxylase activity"/>
    <property type="evidence" value="ECO:0007669"/>
    <property type="project" value="UniProtKB-UniRule"/>
</dbReference>
<comment type="similarity">
    <text evidence="3 4">In the C-terminal section; belongs to the PPC synthetase family.</text>
</comment>
<dbReference type="AlphaFoldDB" id="A0A087M2G8"/>
<feature type="binding site" evidence="3">
    <location>
        <position position="343"/>
    </location>
    <ligand>
        <name>CTP</name>
        <dbReference type="ChEBI" id="CHEBI:37563"/>
    </ligand>
</feature>
<dbReference type="Gene3D" id="3.40.50.10300">
    <property type="entry name" value="CoaB-like"/>
    <property type="match status" value="1"/>
</dbReference>
<keyword evidence="3 4" id="KW-0436">Ligase</keyword>
<dbReference type="GO" id="GO:0004632">
    <property type="term" value="F:phosphopantothenate--cysteine ligase activity"/>
    <property type="evidence" value="ECO:0007669"/>
    <property type="project" value="UniProtKB-UniRule"/>
</dbReference>
<feature type="region of interest" description="Phosphopantothenoylcysteine decarboxylase" evidence="3">
    <location>
        <begin position="1"/>
        <end position="188"/>
    </location>
</feature>
<dbReference type="InterPro" id="IPR035929">
    <property type="entry name" value="CoaB-like_sf"/>
</dbReference>
<dbReference type="PANTHER" id="PTHR14359">
    <property type="entry name" value="HOMO-OLIGOMERIC FLAVIN CONTAINING CYS DECARBOXYLASE FAMILY"/>
    <property type="match status" value="1"/>
</dbReference>
<evidence type="ECO:0000256" key="2">
    <source>
        <dbReference type="ARBA" id="ARBA00023239"/>
    </source>
</evidence>
<keyword evidence="2 3" id="KW-0456">Lyase</keyword>
<dbReference type="InterPro" id="IPR007085">
    <property type="entry name" value="DNA/pantothenate-metab_flavo_C"/>
</dbReference>
<comment type="pathway">
    <text evidence="3 4">Cofactor biosynthesis; coenzyme A biosynthesis; CoA from (R)-pantothenate: step 2/5.</text>
</comment>
<comment type="pathway">
    <text evidence="3 4">Cofactor biosynthesis; coenzyme A biosynthesis; CoA from (R)-pantothenate: step 3/5.</text>
</comment>
<comment type="function">
    <text evidence="4">Catalyzes two steps in the biosynthesis of coenzyme A. In the first step cysteine is conjugated to 4'-phosphopantothenate to form 4-phosphopantothenoylcysteine, in the latter compound is decarboxylated to form 4'-phosphopantotheine.</text>
</comment>
<dbReference type="GO" id="GO:0015937">
    <property type="term" value="P:coenzyme A biosynthetic process"/>
    <property type="evidence" value="ECO:0007669"/>
    <property type="project" value="UniProtKB-UniRule"/>
</dbReference>
<accession>A0A087M2G8</accession>
<comment type="cofactor">
    <cofactor evidence="3">
        <name>FMN</name>
        <dbReference type="ChEBI" id="CHEBI:58210"/>
    </cofactor>
    <text evidence="3">Binds 1 FMN per subunit.</text>
</comment>
<dbReference type="EMBL" id="JQGC01000009">
    <property type="protein sequence ID" value="KFL31071.1"/>
    <property type="molecule type" value="Genomic_DNA"/>
</dbReference>
<keyword evidence="3 4" id="KW-0288">FMN</keyword>
<comment type="similarity">
    <text evidence="3 4">In the N-terminal section; belongs to the HFCD (homo-oligomeric flavin containing Cys decarboxylase) superfamily.</text>
</comment>
<proteinExistence type="inferred from homology"/>
<keyword evidence="1 3" id="KW-0210">Decarboxylase</keyword>